<dbReference type="GO" id="GO:0005634">
    <property type="term" value="C:nucleus"/>
    <property type="evidence" value="ECO:0007669"/>
    <property type="project" value="TreeGrafter"/>
</dbReference>
<sequence>MNYPQTNTVHYHLYRKSCSPDYYSIIDHYFEHLAVYLNGYIWHNECFHLKQQKKSFDHQNIIDQQYLFGQCNYGENIEDEWFIVFLLKTLTEFDENLFVRIQDEDGEFLLIESAEHLPGWAQEPHRTIDRVFIHRGNIHLVSSKYVKKDSNALNKFSLDCIDFIRSNPNKTECNESIQQCIRNRIKIFSHNLDKLHHNARCLLPISLAILLDHHPELIAAAVRAFYYRTPDDVKIIGTHQFYSSDNQTATIITNVRFNRCLYAQLVSQDVTDVRKLLLSSLSNEDRIHQNGAKIIAGFEILLKNYQHMKSSLDSENLASAAKHVHEFLTITLTDELTSKFLYNREQKSLPSEDDDDSWLNIDEEQFDRLLSVKFNQQKQPSSSSSSATKEEIVKNIPETLMKFFQNQNAGLDGVEPPPPSPLQPKAANESKSTKSFDLIKEFNEKEFVEFMEKMAILESEDYSDKSENDDTDTDDDDDDSNKLPEMEAYIAKMDSELAQTILANSFERAPKELDSDDDDDDNEENDLKYNAVSNILLKSLNEEVETADSDIVGPATALFAYMNQSLPELKINPSDKKNLLKK</sequence>
<dbReference type="PANTHER" id="PTHR13060:SF0">
    <property type="entry name" value="PROTEIN ECDYSONELESS HOMOLOG"/>
    <property type="match status" value="1"/>
</dbReference>
<dbReference type="Pfam" id="PF07093">
    <property type="entry name" value="SGT1"/>
    <property type="match status" value="1"/>
</dbReference>
<reference evidence="2" key="2">
    <citation type="journal article" date="2021" name="World Allergy Organ. J.">
        <title>Chromosome-level assembly of Dermatophagoides farinae genome and transcriptome reveals two novel allergens Der f 37 and Der f 39.</title>
        <authorList>
            <person name="Chen J."/>
            <person name="Cai Z."/>
            <person name="Fan D."/>
            <person name="Hu J."/>
            <person name="Hou Y."/>
            <person name="He Y."/>
            <person name="Zhang Z."/>
            <person name="Zhao Z."/>
            <person name="Gao P."/>
            <person name="Hu W."/>
            <person name="Sun J."/>
            <person name="Li J."/>
            <person name="Ji K."/>
        </authorList>
    </citation>
    <scope>NUCLEOTIDE SEQUENCE</scope>
    <source>
        <strain evidence="2">JKM2019</strain>
    </source>
</reference>
<feature type="region of interest" description="Disordered" evidence="1">
    <location>
        <begin position="459"/>
        <end position="482"/>
    </location>
</feature>
<dbReference type="PANTHER" id="PTHR13060">
    <property type="entry name" value="SGT1 PROTEIN HSGT1 SUPPRESSOR OF GCR2"/>
    <property type="match status" value="1"/>
</dbReference>
<dbReference type="AlphaFoldDB" id="A0A9D4SDZ1"/>
<evidence type="ECO:0000256" key="1">
    <source>
        <dbReference type="SAM" id="MobiDB-lite"/>
    </source>
</evidence>
<dbReference type="EMBL" id="SDOV01000008">
    <property type="protein sequence ID" value="KAH7637525.1"/>
    <property type="molecule type" value="Genomic_DNA"/>
</dbReference>
<feature type="region of interest" description="Disordered" evidence="1">
    <location>
        <begin position="408"/>
        <end position="433"/>
    </location>
</feature>
<organism evidence="2">
    <name type="scientific">Dermatophagoides farinae</name>
    <name type="common">American house dust mite</name>
    <dbReference type="NCBI Taxonomy" id="6954"/>
    <lineage>
        <taxon>Eukaryota</taxon>
        <taxon>Metazoa</taxon>
        <taxon>Ecdysozoa</taxon>
        <taxon>Arthropoda</taxon>
        <taxon>Chelicerata</taxon>
        <taxon>Arachnida</taxon>
        <taxon>Acari</taxon>
        <taxon>Acariformes</taxon>
        <taxon>Sarcoptiformes</taxon>
        <taxon>Astigmata</taxon>
        <taxon>Psoroptidia</taxon>
        <taxon>Analgoidea</taxon>
        <taxon>Pyroglyphidae</taxon>
        <taxon>Dermatophagoidinae</taxon>
        <taxon>Dermatophagoides</taxon>
    </lineage>
</organism>
<dbReference type="Proteomes" id="UP000828236">
    <property type="component" value="Unassembled WGS sequence"/>
</dbReference>
<reference evidence="2" key="1">
    <citation type="submission" date="2020-06" db="EMBL/GenBank/DDBJ databases">
        <authorList>
            <person name="Ji K."/>
            <person name="Li J."/>
        </authorList>
    </citation>
    <scope>NUCLEOTIDE SEQUENCE</scope>
    <source>
        <strain evidence="2">JKM2019</strain>
        <tissue evidence="2">Whole body</tissue>
    </source>
</reference>
<accession>A0A9D4SDZ1</accession>
<protein>
    <submittedName>
        <fullName evidence="2">Sgt1-like protein ecdysoneless-like protein</fullName>
    </submittedName>
</protein>
<name>A0A9D4SDZ1_DERFA</name>
<evidence type="ECO:0000313" key="2">
    <source>
        <dbReference type="EMBL" id="KAH7637525.1"/>
    </source>
</evidence>
<gene>
    <name evidence="2" type="ORF">HUG17_8629</name>
</gene>
<comment type="caution">
    <text evidence="2">The sequence shown here is derived from an EMBL/GenBank/DDBJ whole genome shotgun (WGS) entry which is preliminary data.</text>
</comment>
<dbReference type="InterPro" id="IPR010770">
    <property type="entry name" value="Ecd"/>
</dbReference>
<dbReference type="OrthoDB" id="27237at2759"/>
<feature type="compositionally biased region" description="Acidic residues" evidence="1">
    <location>
        <begin position="469"/>
        <end position="479"/>
    </location>
</feature>
<proteinExistence type="predicted"/>